<evidence type="ECO:0000256" key="2">
    <source>
        <dbReference type="ARBA" id="ARBA00011245"/>
    </source>
</evidence>
<protein>
    <recommendedName>
        <fullName evidence="3">thioredoxin-dependent peroxiredoxin</fullName>
        <ecNumber evidence="3">1.11.1.24</ecNumber>
    </recommendedName>
    <alternativeName>
        <fullName evidence="9">Thioredoxin peroxidase</fullName>
    </alternativeName>
    <alternativeName>
        <fullName evidence="11">Thioredoxin-dependent peroxiredoxin Bcp</fullName>
    </alternativeName>
</protein>
<evidence type="ECO:0000256" key="6">
    <source>
        <dbReference type="ARBA" id="ARBA00023002"/>
    </source>
</evidence>
<comment type="function">
    <text evidence="1">Thiol-specific peroxidase that catalyzes the reduction of hydrogen peroxide and organic hydroperoxides to water and alcohols, respectively. Plays a role in cell protection against oxidative stress by detoxifying peroxides and as sensor of hydrogen peroxide-mediated signaling events.</text>
</comment>
<dbReference type="InterPro" id="IPR000866">
    <property type="entry name" value="AhpC/TSA"/>
</dbReference>
<evidence type="ECO:0000256" key="12">
    <source>
        <dbReference type="ARBA" id="ARBA00049091"/>
    </source>
</evidence>
<evidence type="ECO:0000256" key="7">
    <source>
        <dbReference type="ARBA" id="ARBA00023157"/>
    </source>
</evidence>
<evidence type="ECO:0000313" key="15">
    <source>
        <dbReference type="Proteomes" id="UP001499909"/>
    </source>
</evidence>
<keyword evidence="5" id="KW-0049">Antioxidant</keyword>
<evidence type="ECO:0000259" key="13">
    <source>
        <dbReference type="PROSITE" id="PS51352"/>
    </source>
</evidence>
<organism evidence="14 15">
    <name type="scientific">Hymenobacter algoricola</name>
    <dbReference type="NCBI Taxonomy" id="486267"/>
    <lineage>
        <taxon>Bacteria</taxon>
        <taxon>Pseudomonadati</taxon>
        <taxon>Bacteroidota</taxon>
        <taxon>Cytophagia</taxon>
        <taxon>Cytophagales</taxon>
        <taxon>Hymenobacteraceae</taxon>
        <taxon>Hymenobacter</taxon>
    </lineage>
</organism>
<evidence type="ECO:0000256" key="11">
    <source>
        <dbReference type="ARBA" id="ARBA00042639"/>
    </source>
</evidence>
<dbReference type="RefSeq" id="WP_345111205.1">
    <property type="nucleotide sequence ID" value="NZ_BAABDH010000018.1"/>
</dbReference>
<evidence type="ECO:0000256" key="3">
    <source>
        <dbReference type="ARBA" id="ARBA00013017"/>
    </source>
</evidence>
<dbReference type="CDD" id="cd03017">
    <property type="entry name" value="PRX_BCP"/>
    <property type="match status" value="1"/>
</dbReference>
<keyword evidence="4" id="KW-0575">Peroxidase</keyword>
<dbReference type="PANTHER" id="PTHR42801">
    <property type="entry name" value="THIOREDOXIN-DEPENDENT PEROXIDE REDUCTASE"/>
    <property type="match status" value="1"/>
</dbReference>
<dbReference type="InterPro" id="IPR050924">
    <property type="entry name" value="Peroxiredoxin_BCP/PrxQ"/>
</dbReference>
<comment type="subunit">
    <text evidence="2">Monomer.</text>
</comment>
<evidence type="ECO:0000256" key="5">
    <source>
        <dbReference type="ARBA" id="ARBA00022862"/>
    </source>
</evidence>
<feature type="domain" description="Thioredoxin" evidence="13">
    <location>
        <begin position="2"/>
        <end position="152"/>
    </location>
</feature>
<dbReference type="EMBL" id="BAABDH010000018">
    <property type="protein sequence ID" value="GAA3927055.1"/>
    <property type="molecule type" value="Genomic_DNA"/>
</dbReference>
<dbReference type="PROSITE" id="PS51352">
    <property type="entry name" value="THIOREDOXIN_2"/>
    <property type="match status" value="1"/>
</dbReference>
<comment type="similarity">
    <text evidence="10">Belongs to the peroxiredoxin family. BCP/PrxQ subfamily.</text>
</comment>
<dbReference type="SUPFAM" id="SSF52833">
    <property type="entry name" value="Thioredoxin-like"/>
    <property type="match status" value="1"/>
</dbReference>
<keyword evidence="15" id="KW-1185">Reference proteome</keyword>
<evidence type="ECO:0000256" key="4">
    <source>
        <dbReference type="ARBA" id="ARBA00022559"/>
    </source>
</evidence>
<keyword evidence="8" id="KW-0676">Redox-active center</keyword>
<dbReference type="InterPro" id="IPR013766">
    <property type="entry name" value="Thioredoxin_domain"/>
</dbReference>
<evidence type="ECO:0000256" key="1">
    <source>
        <dbReference type="ARBA" id="ARBA00003330"/>
    </source>
</evidence>
<proteinExistence type="inferred from homology"/>
<evidence type="ECO:0000256" key="10">
    <source>
        <dbReference type="ARBA" id="ARBA00038489"/>
    </source>
</evidence>
<comment type="caution">
    <text evidence="14">The sequence shown here is derived from an EMBL/GenBank/DDBJ whole genome shotgun (WGS) entry which is preliminary data.</text>
</comment>
<dbReference type="Proteomes" id="UP001499909">
    <property type="component" value="Unassembled WGS sequence"/>
</dbReference>
<dbReference type="InterPro" id="IPR024706">
    <property type="entry name" value="Peroxiredoxin_AhpC-typ"/>
</dbReference>
<gene>
    <name evidence="14" type="ORF">GCM10022406_11040</name>
</gene>
<dbReference type="PIRSF" id="PIRSF000239">
    <property type="entry name" value="AHPC"/>
    <property type="match status" value="1"/>
</dbReference>
<accession>A0ABP7MNL6</accession>
<dbReference type="PANTHER" id="PTHR42801:SF4">
    <property type="entry name" value="AHPC_TSA FAMILY PROTEIN"/>
    <property type="match status" value="1"/>
</dbReference>
<reference evidence="15" key="1">
    <citation type="journal article" date="2019" name="Int. J. Syst. Evol. Microbiol.">
        <title>The Global Catalogue of Microorganisms (GCM) 10K type strain sequencing project: providing services to taxonomists for standard genome sequencing and annotation.</title>
        <authorList>
            <consortium name="The Broad Institute Genomics Platform"/>
            <consortium name="The Broad Institute Genome Sequencing Center for Infectious Disease"/>
            <person name="Wu L."/>
            <person name="Ma J."/>
        </authorList>
    </citation>
    <scope>NUCLEOTIDE SEQUENCE [LARGE SCALE GENOMIC DNA]</scope>
    <source>
        <strain evidence="15">JCM 17214</strain>
    </source>
</reference>
<evidence type="ECO:0000313" key="14">
    <source>
        <dbReference type="EMBL" id="GAA3927055.1"/>
    </source>
</evidence>
<keyword evidence="6" id="KW-0560">Oxidoreductase</keyword>
<dbReference type="Pfam" id="PF00578">
    <property type="entry name" value="AhpC-TSA"/>
    <property type="match status" value="1"/>
</dbReference>
<evidence type="ECO:0000256" key="8">
    <source>
        <dbReference type="ARBA" id="ARBA00023284"/>
    </source>
</evidence>
<sequence length="156" mass="16914">MLNVGDQAPDFTLPTTSGAAFRLAGLRGQRSLVLYFYPKDDTPGCTAEACSFRDQYQDFQELGAEVVGISSDSAASHQKFSRKHQLPFELLADEGGQVRKLYEVPRALLGLLPGRVTFVIDQHGVIRYIFNSLSGAADHVSNAKKILQGLAEKAGG</sequence>
<dbReference type="InterPro" id="IPR036249">
    <property type="entry name" value="Thioredoxin-like_sf"/>
</dbReference>
<dbReference type="Gene3D" id="3.40.30.10">
    <property type="entry name" value="Glutaredoxin"/>
    <property type="match status" value="1"/>
</dbReference>
<name>A0ABP7MNL6_9BACT</name>
<evidence type="ECO:0000256" key="9">
    <source>
        <dbReference type="ARBA" id="ARBA00032824"/>
    </source>
</evidence>
<keyword evidence="7" id="KW-1015">Disulfide bond</keyword>
<comment type="catalytic activity">
    <reaction evidence="12">
        <text>a hydroperoxide + [thioredoxin]-dithiol = an alcohol + [thioredoxin]-disulfide + H2O</text>
        <dbReference type="Rhea" id="RHEA:62620"/>
        <dbReference type="Rhea" id="RHEA-COMP:10698"/>
        <dbReference type="Rhea" id="RHEA-COMP:10700"/>
        <dbReference type="ChEBI" id="CHEBI:15377"/>
        <dbReference type="ChEBI" id="CHEBI:29950"/>
        <dbReference type="ChEBI" id="CHEBI:30879"/>
        <dbReference type="ChEBI" id="CHEBI:35924"/>
        <dbReference type="ChEBI" id="CHEBI:50058"/>
        <dbReference type="EC" id="1.11.1.24"/>
    </reaction>
</comment>
<dbReference type="EC" id="1.11.1.24" evidence="3"/>